<feature type="domain" description="C2H2-type" evidence="6">
    <location>
        <begin position="1428"/>
        <end position="1452"/>
    </location>
</feature>
<dbReference type="InterPro" id="IPR013087">
    <property type="entry name" value="Znf_C2H2_type"/>
</dbReference>
<accession>A0A9P1J106</accession>
<dbReference type="GO" id="GO:0043005">
    <property type="term" value="C:neuron projection"/>
    <property type="evidence" value="ECO:0007669"/>
    <property type="project" value="UniProtKB-ARBA"/>
</dbReference>
<comment type="similarity">
    <text evidence="2">Belongs to the band 7/mec-2 family.</text>
</comment>
<dbReference type="Pfam" id="PF01145">
    <property type="entry name" value="Band_7"/>
    <property type="match status" value="1"/>
</dbReference>
<dbReference type="GO" id="GO:0005886">
    <property type="term" value="C:plasma membrane"/>
    <property type="evidence" value="ECO:0007669"/>
    <property type="project" value="InterPro"/>
</dbReference>
<evidence type="ECO:0000256" key="1">
    <source>
        <dbReference type="ARBA" id="ARBA00004370"/>
    </source>
</evidence>
<reference evidence="7" key="1">
    <citation type="submission" date="2022-11" db="EMBL/GenBank/DDBJ databases">
        <authorList>
            <person name="Kikuchi T."/>
        </authorList>
    </citation>
    <scope>NUCLEOTIDE SEQUENCE</scope>
    <source>
        <strain evidence="7">PS1010</strain>
    </source>
</reference>
<evidence type="ECO:0000313" key="8">
    <source>
        <dbReference type="Proteomes" id="UP001152747"/>
    </source>
</evidence>
<dbReference type="PANTHER" id="PTHR10264:SF32">
    <property type="entry name" value="BAND 7 DOMAIN-CONTAINING PROTEIN"/>
    <property type="match status" value="1"/>
</dbReference>
<dbReference type="InterPro" id="IPR043202">
    <property type="entry name" value="Band-7_stomatin-like"/>
</dbReference>
<dbReference type="FunFam" id="3.30.479.30:FF:000002">
    <property type="entry name" value="band 7 protein AGAP004871"/>
    <property type="match status" value="1"/>
</dbReference>
<dbReference type="Gene3D" id="3.30.479.30">
    <property type="entry name" value="Band 7 domain"/>
    <property type="match status" value="1"/>
</dbReference>
<protein>
    <recommendedName>
        <fullName evidence="6">C2H2-type domain-containing protein</fullName>
    </recommendedName>
</protein>
<sequence length="1655" mass="190696">MPNTLQPRKPTRGRAAAPARFMEMSSKVNFTACGWILTICSYLLAFITLPVSIFLCVKVAQEYERAVIFRLGRVKPGGARGPGIFFVVPCIDSYKKIDLRTLSFEVPPQELLSKDAVTVAVDAVVYFRISNATISVINIEDAARSTKLLAQTTLRNILGTKTLTEMLSDRDVISLQMQATLDETTIPWGVKVERVEMKDVRLPYQLQRVMAAEAEATRDACAKIIAAEGEKNASRALGEAADVISTSPCAIQLRYLQTLNSISSEKNNTIIFPFPMEMMTKFIKRQQKSVMKRISAIKILFFIIWKSVNPLDVDIFESFEENIDRNVSPCDDFYRHSCSKDAPDATTIQNKIWSGFREELDLYTPDLNEIIMKIRNEFTIIEKVGMKNHLLEEYFNKCRSNESDARELLYEMNRYFHSSHFYNCCFQNALLFPTCEEGTDRLNKLLTNYLADVEIGLDKKAIKFLNHYRNLQLYRWYQNNTVLFDMIEKIFEDLKTEAKKLTLDTSSGDQANNTKICYFESVGKCKLETSERTPRFNLRPCKGEINKKIIELKSTEVDNYFGAKDALGLVLCRGSANCIDKIEPTQLAEYENSYICEEHIKQLLTHWDNKLYAHILIKQKKGNRQMACSFPNNVFQIHDELIVVKSKKTNAITVQDSMNILKRHGSFIPPGIPMCEGHRKYVDSLEDDGSEFEEPGSVQSTSTTITTSTEDNEQANSKNANSSALAMPEYSESCIKQLFFQFAKAAGFCRILSRKALSKMSPATQLKKASMVRSLLEVILKFIAPSDWEDLREMVMKREYKSVWTFHHDENLTKIIKEISMQYRQGENRAERIAILSTIARIIPLNQIQLFIPGLTRSIYDDARRVPKIISKTEKRKRDKYEPESVNMFIEFITSNIIMSPHVFGSQKIRFSDGTVEHIPQTIRKQSATEIINMFKKYLKDTDQEDFLFSDNVYYKILNVCAATEMKSYSCVDYFKVDAYEGQKEIINVLDFMKQKKFISTDHFEELSERLFDYLHYLKTDYYLHIKQCSRIPDHCLKYSLSDLNNIQLSTPCDHDHDIECDRCEAGRIIMMTIQDTVQSVIEEIESSTSQNNSLVNRQILEDLKFRSKMIDESITRINELKKHIIRSRASELSKISQLKDLGTGEVFILMDYAQKILPMKHRESQKDYFGKVGMSWHITHVTTRIDGQFMSHNIIHIMKEKQTSEIVVAIIDHIISILKEKKIRKFYFRSDNAGNYHSASTIASLLHLSKKHNVTIEDYSFSESQDGKSHCDRIAAVAKRKVRTAVDHGCDVTNEDDLFNVLGNKSLMNSSSVYLCRVKSCASDASENKKKLKNGPKIPMISQLFHFKYTQNGIIGYGYKNIGEGLTILEKDLHMTIPLLMIEKKSFGQGGFWFSPKQNEKKDNRVKETQAQENQTEEVLENSIYGCPVTGCIKKYYYYTGLQRHLLEDDHDLKPERITLTDYALNLYKDRVEHFSDVDITIDKTALENIGKRKIEESVEKGWALKTRRKPGRFSKNVIDALTEIFDEGNSRGLKYTPEEAQKLMQQQKNTDKSPKFNIDEYLSARQIGSFFSRLKSQREQKKSCNQNATHMKNEKESDEYDFESDMPLDNFIHQSINKSRGEIFDKDNDEKNEPNVFTQQSKRKKSKLPLFCQ</sequence>
<keyword evidence="3 5" id="KW-0472">Membrane</keyword>
<comment type="caution">
    <text evidence="7">The sequence shown here is derived from an EMBL/GenBank/DDBJ whole genome shotgun (WGS) entry which is preliminary data.</text>
</comment>
<keyword evidence="8" id="KW-1185">Reference proteome</keyword>
<evidence type="ECO:0000256" key="5">
    <source>
        <dbReference type="SAM" id="Phobius"/>
    </source>
</evidence>
<keyword evidence="5" id="KW-0812">Transmembrane</keyword>
<dbReference type="Proteomes" id="UP001152747">
    <property type="component" value="Unassembled WGS sequence"/>
</dbReference>
<evidence type="ECO:0000259" key="6">
    <source>
        <dbReference type="PROSITE" id="PS00028"/>
    </source>
</evidence>
<evidence type="ECO:0000313" key="7">
    <source>
        <dbReference type="EMBL" id="CAI5456156.1"/>
    </source>
</evidence>
<dbReference type="SMART" id="SM00244">
    <property type="entry name" value="PHB"/>
    <property type="match status" value="1"/>
</dbReference>
<feature type="region of interest" description="Disordered" evidence="4">
    <location>
        <begin position="1621"/>
        <end position="1655"/>
    </location>
</feature>
<name>A0A9P1J106_9PELO</name>
<feature type="transmembrane region" description="Helical" evidence="5">
    <location>
        <begin position="30"/>
        <end position="55"/>
    </location>
</feature>
<dbReference type="Gene3D" id="6.10.250.2090">
    <property type="match status" value="1"/>
</dbReference>
<dbReference type="InterPro" id="IPR001972">
    <property type="entry name" value="Stomatin_HflK_fam"/>
</dbReference>
<feature type="region of interest" description="Disordered" evidence="4">
    <location>
        <begin position="687"/>
        <end position="718"/>
    </location>
</feature>
<dbReference type="SUPFAM" id="SSF117892">
    <property type="entry name" value="Band 7/SPFH domain"/>
    <property type="match status" value="1"/>
</dbReference>
<organism evidence="7 8">
    <name type="scientific">Caenorhabditis angaria</name>
    <dbReference type="NCBI Taxonomy" id="860376"/>
    <lineage>
        <taxon>Eukaryota</taxon>
        <taxon>Metazoa</taxon>
        <taxon>Ecdysozoa</taxon>
        <taxon>Nematoda</taxon>
        <taxon>Chromadorea</taxon>
        <taxon>Rhabditida</taxon>
        <taxon>Rhabditina</taxon>
        <taxon>Rhabditomorpha</taxon>
        <taxon>Rhabditoidea</taxon>
        <taxon>Rhabditidae</taxon>
        <taxon>Peloderinae</taxon>
        <taxon>Caenorhabditis</taxon>
    </lineage>
</organism>
<dbReference type="InterPro" id="IPR036013">
    <property type="entry name" value="Band_7/SPFH_dom_sf"/>
</dbReference>
<dbReference type="PRINTS" id="PR00721">
    <property type="entry name" value="STOMATIN"/>
</dbReference>
<evidence type="ECO:0000256" key="3">
    <source>
        <dbReference type="ARBA" id="ARBA00023136"/>
    </source>
</evidence>
<dbReference type="PANTHER" id="PTHR10264">
    <property type="entry name" value="BAND 7 PROTEIN-RELATED"/>
    <property type="match status" value="1"/>
</dbReference>
<dbReference type="PROSITE" id="PS00028">
    <property type="entry name" value="ZINC_FINGER_C2H2_1"/>
    <property type="match status" value="1"/>
</dbReference>
<feature type="region of interest" description="Disordered" evidence="4">
    <location>
        <begin position="1580"/>
        <end position="1602"/>
    </location>
</feature>
<feature type="compositionally biased region" description="Low complexity" evidence="4">
    <location>
        <begin position="700"/>
        <end position="718"/>
    </location>
</feature>
<comment type="subcellular location">
    <subcellularLocation>
        <location evidence="1">Membrane</location>
    </subcellularLocation>
</comment>
<evidence type="ECO:0000256" key="4">
    <source>
        <dbReference type="SAM" id="MobiDB-lite"/>
    </source>
</evidence>
<dbReference type="InterPro" id="IPR001107">
    <property type="entry name" value="Band_7"/>
</dbReference>
<dbReference type="EMBL" id="CANHGI010000006">
    <property type="protein sequence ID" value="CAI5456156.1"/>
    <property type="molecule type" value="Genomic_DNA"/>
</dbReference>
<feature type="compositionally biased region" description="Basic and acidic residues" evidence="4">
    <location>
        <begin position="1621"/>
        <end position="1635"/>
    </location>
</feature>
<proteinExistence type="inferred from homology"/>
<dbReference type="OrthoDB" id="5988132at2759"/>
<dbReference type="SUPFAM" id="SSF55486">
    <property type="entry name" value="Metalloproteases ('zincins'), catalytic domain"/>
    <property type="match status" value="1"/>
</dbReference>
<evidence type="ECO:0000256" key="2">
    <source>
        <dbReference type="ARBA" id="ARBA00008164"/>
    </source>
</evidence>
<keyword evidence="5" id="KW-1133">Transmembrane helix</keyword>
<gene>
    <name evidence="7" type="ORF">CAMP_LOCUS18793</name>
</gene>